<dbReference type="Gene3D" id="3.90.550.10">
    <property type="entry name" value="Spore Coat Polysaccharide Biosynthesis Protein SpsA, Chain A"/>
    <property type="match status" value="1"/>
</dbReference>
<evidence type="ECO:0000313" key="2">
    <source>
        <dbReference type="EMBL" id="NYF80812.1"/>
    </source>
</evidence>
<dbReference type="InterPro" id="IPR050834">
    <property type="entry name" value="Glycosyltransf_2"/>
</dbReference>
<dbReference type="SUPFAM" id="SSF53448">
    <property type="entry name" value="Nucleotide-diphospho-sugar transferases"/>
    <property type="match status" value="1"/>
</dbReference>
<dbReference type="AlphaFoldDB" id="A0A7Y9PJ20"/>
<gene>
    <name evidence="2" type="ORF">HDF17_003132</name>
</gene>
<dbReference type="Proteomes" id="UP000589520">
    <property type="component" value="Unassembled WGS sequence"/>
</dbReference>
<dbReference type="PANTHER" id="PTHR43685:SF3">
    <property type="entry name" value="SLR2126 PROTEIN"/>
    <property type="match status" value="1"/>
</dbReference>
<keyword evidence="3" id="KW-1185">Reference proteome</keyword>
<evidence type="ECO:0000313" key="3">
    <source>
        <dbReference type="Proteomes" id="UP000589520"/>
    </source>
</evidence>
<dbReference type="InterPro" id="IPR001173">
    <property type="entry name" value="Glyco_trans_2-like"/>
</dbReference>
<protein>
    <submittedName>
        <fullName evidence="2">Glycosyltransferase involved in cell wall biosynthesis</fullName>
    </submittedName>
</protein>
<dbReference type="InterPro" id="IPR029044">
    <property type="entry name" value="Nucleotide-diphossugar_trans"/>
</dbReference>
<organism evidence="2 3">
    <name type="scientific">Granulicella arctica</name>
    <dbReference type="NCBI Taxonomy" id="940613"/>
    <lineage>
        <taxon>Bacteria</taxon>
        <taxon>Pseudomonadati</taxon>
        <taxon>Acidobacteriota</taxon>
        <taxon>Terriglobia</taxon>
        <taxon>Terriglobales</taxon>
        <taxon>Acidobacteriaceae</taxon>
        <taxon>Granulicella</taxon>
    </lineage>
</organism>
<dbReference type="PANTHER" id="PTHR43685">
    <property type="entry name" value="GLYCOSYLTRANSFERASE"/>
    <property type="match status" value="1"/>
</dbReference>
<dbReference type="Pfam" id="PF00535">
    <property type="entry name" value="Glycos_transf_2"/>
    <property type="match status" value="1"/>
</dbReference>
<comment type="caution">
    <text evidence="2">The sequence shown here is derived from an EMBL/GenBank/DDBJ whole genome shotgun (WGS) entry which is preliminary data.</text>
</comment>
<dbReference type="EMBL" id="JACCCW010000002">
    <property type="protein sequence ID" value="NYF80812.1"/>
    <property type="molecule type" value="Genomic_DNA"/>
</dbReference>
<proteinExistence type="predicted"/>
<reference evidence="2 3" key="1">
    <citation type="submission" date="2020-07" db="EMBL/GenBank/DDBJ databases">
        <title>Genomic Encyclopedia of Type Strains, Phase IV (KMG-V): Genome sequencing to study the core and pangenomes of soil and plant-associated prokaryotes.</title>
        <authorList>
            <person name="Whitman W."/>
        </authorList>
    </citation>
    <scope>NUCLEOTIDE SEQUENCE [LARGE SCALE GENOMIC DNA]</scope>
    <source>
        <strain evidence="2 3">X4EP2</strain>
    </source>
</reference>
<accession>A0A7Y9PJ20</accession>
<dbReference type="CDD" id="cd00761">
    <property type="entry name" value="Glyco_tranf_GTA_type"/>
    <property type="match status" value="1"/>
</dbReference>
<dbReference type="RefSeq" id="WP_179492489.1">
    <property type="nucleotide sequence ID" value="NZ_JACCCW010000002.1"/>
</dbReference>
<keyword evidence="2" id="KW-0808">Transferase</keyword>
<dbReference type="GO" id="GO:0016740">
    <property type="term" value="F:transferase activity"/>
    <property type="evidence" value="ECO:0007669"/>
    <property type="project" value="UniProtKB-KW"/>
</dbReference>
<name>A0A7Y9PJ20_9BACT</name>
<sequence>MSTIRFSLVTPTFNRASTLKRMLQHLHTVDGINGCEVIIINDGSTDGTDEVLADYLQAMPKLLRVITLSNGGPARARNTGVEAAKNERILFIDDDVFPHPDMLYQHWNMLDNGYDGSQGILLWHQEIAVTPLIRYIDSRGSQFAFEQIEHPEDLGSEHIYTGNFAVRRDAVLQAGGFCERLFDHELAFSAFEDTMLGCSMKKKGARLGLNRKAVADHLHHMSETGYLRREYNVGSGVAQLEKLFPEITQHLGLKPRGSFISLQVGLLRIVNALPGLRHVIGYQASMRMRHRASFLRGYRRYEKEYSMGKERPTA</sequence>
<evidence type="ECO:0000259" key="1">
    <source>
        <dbReference type="Pfam" id="PF00535"/>
    </source>
</evidence>
<feature type="domain" description="Glycosyltransferase 2-like" evidence="1">
    <location>
        <begin position="7"/>
        <end position="170"/>
    </location>
</feature>